<dbReference type="SUPFAM" id="SSF51735">
    <property type="entry name" value="NAD(P)-binding Rossmann-fold domains"/>
    <property type="match status" value="1"/>
</dbReference>
<sequence length="299" mass="32222">MSALGDDHPVALVTGSASGIGRAIVEALRDAGYVVYASMRGVEGRNAEAAQSLKAQGEHRVHRIEMDVLSEESCQAAVEQLCHASGRLDVVVNNAGMLMNGMAESFTPRQFLSILDTNAVSWLRVNRAVLPILRAQGRGTIVYVGSTTTYVPEPFIGLYQASKAAGDALARAMALEIRPFGIESLFLVPGAFPKGTDHFADAQSGDDPERTIAHGALTDRLPALRGRIETIDREEGLELAVRSVGEQLAQALEKPVGERPSHVFIDWASEGRRCHRRGRRASPIALHREAGIRRPSTGV</sequence>
<comment type="caution">
    <text evidence="2">The sequence shown here is derived from an EMBL/GenBank/DDBJ whole genome shotgun (WGS) entry which is preliminary data.</text>
</comment>
<dbReference type="InterPro" id="IPR002347">
    <property type="entry name" value="SDR_fam"/>
</dbReference>
<protein>
    <submittedName>
        <fullName evidence="2">Short-chain dehydrogenase/reductase SDR</fullName>
    </submittedName>
</protein>
<dbReference type="EMBL" id="NBUC01000190">
    <property type="protein sequence ID" value="PLT91295.1"/>
    <property type="molecule type" value="Genomic_DNA"/>
</dbReference>
<comment type="similarity">
    <text evidence="1">Belongs to the short-chain dehydrogenases/reductases (SDR) family.</text>
</comment>
<dbReference type="Proteomes" id="UP001190825">
    <property type="component" value="Unassembled WGS sequence"/>
</dbReference>
<reference evidence="2 3" key="1">
    <citation type="journal article" date="2018" name="FEMS Microbiol. Ecol.">
        <title>Co-invading symbiotic mutualists of Medicago polymorpha retain high ancestral diversity and contain diverse accessory genomes.</title>
        <authorList>
            <person name="Porter S.S."/>
            <person name="Faber-Hammond J.J."/>
            <person name="Friesen M.L."/>
        </authorList>
    </citation>
    <scope>NUCLEOTIDE SEQUENCE [LARGE SCALE GENOMIC DNA]</scope>
    <source>
        <strain evidence="2 3">Str16</strain>
    </source>
</reference>
<dbReference type="InterPro" id="IPR051911">
    <property type="entry name" value="SDR_oxidoreductase"/>
</dbReference>
<evidence type="ECO:0000313" key="2">
    <source>
        <dbReference type="EMBL" id="PLT91295.1"/>
    </source>
</evidence>
<dbReference type="InterPro" id="IPR036291">
    <property type="entry name" value="NAD(P)-bd_dom_sf"/>
</dbReference>
<keyword evidence="3" id="KW-1185">Reference proteome</keyword>
<gene>
    <name evidence="2" type="ORF">BMJ33_35665</name>
</gene>
<dbReference type="Pfam" id="PF00106">
    <property type="entry name" value="adh_short"/>
    <property type="match status" value="1"/>
</dbReference>
<dbReference type="PANTHER" id="PTHR43976">
    <property type="entry name" value="SHORT CHAIN DEHYDROGENASE"/>
    <property type="match status" value="1"/>
</dbReference>
<accession>A0ABX4TAC7</accession>
<evidence type="ECO:0000256" key="1">
    <source>
        <dbReference type="RuleBase" id="RU000363"/>
    </source>
</evidence>
<evidence type="ECO:0000313" key="3">
    <source>
        <dbReference type="Proteomes" id="UP001190825"/>
    </source>
</evidence>
<dbReference type="PRINTS" id="PR00081">
    <property type="entry name" value="GDHRDH"/>
</dbReference>
<organism evidence="2 3">
    <name type="scientific">Sinorhizobium medicae</name>
    <dbReference type="NCBI Taxonomy" id="110321"/>
    <lineage>
        <taxon>Bacteria</taxon>
        <taxon>Pseudomonadati</taxon>
        <taxon>Pseudomonadota</taxon>
        <taxon>Alphaproteobacteria</taxon>
        <taxon>Hyphomicrobiales</taxon>
        <taxon>Rhizobiaceae</taxon>
        <taxon>Sinorhizobium/Ensifer group</taxon>
        <taxon>Sinorhizobium</taxon>
    </lineage>
</organism>
<proteinExistence type="inferred from homology"/>
<dbReference type="Gene3D" id="3.40.50.720">
    <property type="entry name" value="NAD(P)-binding Rossmann-like Domain"/>
    <property type="match status" value="1"/>
</dbReference>
<dbReference type="PRINTS" id="PR00080">
    <property type="entry name" value="SDRFAMILY"/>
</dbReference>
<dbReference type="PANTHER" id="PTHR43976:SF9">
    <property type="entry name" value="OXIDOREDUCTASE"/>
    <property type="match status" value="1"/>
</dbReference>
<name>A0ABX4TAC7_9HYPH</name>
<dbReference type="RefSeq" id="WP_101778183.1">
    <property type="nucleotide sequence ID" value="NZ_NBUC01000190.1"/>
</dbReference>